<evidence type="ECO:0000313" key="3">
    <source>
        <dbReference type="Proteomes" id="UP000271003"/>
    </source>
</evidence>
<accession>A0A2Z6I9G1</accession>
<dbReference type="OrthoDB" id="9155341at2"/>
<name>A0A2Z6I9G1_9BURK</name>
<organism evidence="2 3">
    <name type="scientific">Sutterella megalosphaeroides</name>
    <dbReference type="NCBI Taxonomy" id="2494234"/>
    <lineage>
        <taxon>Bacteria</taxon>
        <taxon>Pseudomonadati</taxon>
        <taxon>Pseudomonadota</taxon>
        <taxon>Betaproteobacteria</taxon>
        <taxon>Burkholderiales</taxon>
        <taxon>Sutterellaceae</taxon>
        <taxon>Sutterella</taxon>
    </lineage>
</organism>
<keyword evidence="3" id="KW-1185">Reference proteome</keyword>
<keyword evidence="1" id="KW-0472">Membrane</keyword>
<feature type="transmembrane region" description="Helical" evidence="1">
    <location>
        <begin position="7"/>
        <end position="25"/>
    </location>
</feature>
<dbReference type="AlphaFoldDB" id="A0A2Z6I9G1"/>
<evidence type="ECO:0000313" key="2">
    <source>
        <dbReference type="EMBL" id="BBF23009.1"/>
    </source>
</evidence>
<dbReference type="RefSeq" id="WP_120176661.1">
    <property type="nucleotide sequence ID" value="NZ_AP018786.1"/>
</dbReference>
<dbReference type="Proteomes" id="UP000271003">
    <property type="component" value="Chromosome"/>
</dbReference>
<evidence type="ECO:0000256" key="1">
    <source>
        <dbReference type="SAM" id="Phobius"/>
    </source>
</evidence>
<keyword evidence="1" id="KW-0812">Transmembrane</keyword>
<dbReference type="EMBL" id="AP018786">
    <property type="protein sequence ID" value="BBF23009.1"/>
    <property type="molecule type" value="Genomic_DNA"/>
</dbReference>
<sequence>MFTFFTIVFGLIWAVASFILLFKVWDSIGPAVLSISKSHVVQMAAMAIVWLVIFGIPAWLWMKIFG</sequence>
<protein>
    <submittedName>
        <fullName evidence="2">Uncharacterized protein</fullName>
    </submittedName>
</protein>
<dbReference type="KEGG" id="sutt:SUTMEG_09000"/>
<feature type="transmembrane region" description="Helical" evidence="1">
    <location>
        <begin position="40"/>
        <end position="62"/>
    </location>
</feature>
<proteinExistence type="predicted"/>
<reference evidence="2 3" key="1">
    <citation type="journal article" date="2018" name="Int. J. Syst. Evol. Microbiol.">
        <title>Mesosutterella multiformis gen. nov., sp. nov., a member of the family Sutterellaceae and Sutterella megalosphaeroides sp. nov., isolated from human faeces.</title>
        <authorList>
            <person name="Sakamoto M."/>
            <person name="Ikeyama N."/>
            <person name="Kunihiro T."/>
            <person name="Iino T."/>
            <person name="Yuki M."/>
            <person name="Ohkuma M."/>
        </authorList>
    </citation>
    <scope>NUCLEOTIDE SEQUENCE [LARGE SCALE GENOMIC DNA]</scope>
    <source>
        <strain evidence="2 3">6FBBBH3</strain>
    </source>
</reference>
<keyword evidence="1" id="KW-1133">Transmembrane helix</keyword>
<gene>
    <name evidence="2" type="ORF">SUTMEG_09000</name>
</gene>